<dbReference type="CDD" id="cd03811">
    <property type="entry name" value="GT4_GT28_WabH-like"/>
    <property type="match status" value="1"/>
</dbReference>
<dbReference type="Proteomes" id="UP001596022">
    <property type="component" value="Unassembled WGS sequence"/>
</dbReference>
<protein>
    <submittedName>
        <fullName evidence="2">Glycosyltransferase</fullName>
        <ecNumber evidence="2">2.4.-.-</ecNumber>
    </submittedName>
</protein>
<gene>
    <name evidence="2" type="ORF">ACFO4N_15365</name>
</gene>
<keyword evidence="3" id="KW-1185">Reference proteome</keyword>
<dbReference type="EC" id="2.4.-.-" evidence="2"/>
<evidence type="ECO:0000313" key="2">
    <source>
        <dbReference type="EMBL" id="MFC4620091.1"/>
    </source>
</evidence>
<proteinExistence type="predicted"/>
<comment type="caution">
    <text evidence="2">The sequence shown here is derived from an EMBL/GenBank/DDBJ whole genome shotgun (WGS) entry which is preliminary data.</text>
</comment>
<evidence type="ECO:0000313" key="3">
    <source>
        <dbReference type="Proteomes" id="UP001596022"/>
    </source>
</evidence>
<dbReference type="RefSeq" id="WP_376847181.1">
    <property type="nucleotide sequence ID" value="NZ_JBHSFW010000015.1"/>
</dbReference>
<evidence type="ECO:0000259" key="1">
    <source>
        <dbReference type="Pfam" id="PF00534"/>
    </source>
</evidence>
<organism evidence="2 3">
    <name type="scientific">Camelliibacillus cellulosilyticus</name>
    <dbReference type="NCBI Taxonomy" id="2174486"/>
    <lineage>
        <taxon>Bacteria</taxon>
        <taxon>Bacillati</taxon>
        <taxon>Bacillota</taxon>
        <taxon>Bacilli</taxon>
        <taxon>Bacillales</taxon>
        <taxon>Sporolactobacillaceae</taxon>
        <taxon>Camelliibacillus</taxon>
    </lineage>
</organism>
<dbReference type="Gene3D" id="3.40.50.2000">
    <property type="entry name" value="Glycogen Phosphorylase B"/>
    <property type="match status" value="2"/>
</dbReference>
<keyword evidence="2" id="KW-0808">Transferase</keyword>
<dbReference type="EMBL" id="JBHSFW010000015">
    <property type="protein sequence ID" value="MFC4620091.1"/>
    <property type="molecule type" value="Genomic_DNA"/>
</dbReference>
<name>A0ABV9GS65_9BACL</name>
<accession>A0ABV9GS65</accession>
<dbReference type="PANTHER" id="PTHR12526:SF630">
    <property type="entry name" value="GLYCOSYLTRANSFERASE"/>
    <property type="match status" value="1"/>
</dbReference>
<dbReference type="Pfam" id="PF00534">
    <property type="entry name" value="Glycos_transf_1"/>
    <property type="match status" value="1"/>
</dbReference>
<dbReference type="SUPFAM" id="SSF53756">
    <property type="entry name" value="UDP-Glycosyltransferase/glycogen phosphorylase"/>
    <property type="match status" value="1"/>
</dbReference>
<dbReference type="PANTHER" id="PTHR12526">
    <property type="entry name" value="GLYCOSYLTRANSFERASE"/>
    <property type="match status" value="1"/>
</dbReference>
<feature type="domain" description="Glycosyl transferase family 1" evidence="1">
    <location>
        <begin position="230"/>
        <end position="373"/>
    </location>
</feature>
<reference evidence="3" key="1">
    <citation type="journal article" date="2019" name="Int. J. Syst. Evol. Microbiol.">
        <title>The Global Catalogue of Microorganisms (GCM) 10K type strain sequencing project: providing services to taxonomists for standard genome sequencing and annotation.</title>
        <authorList>
            <consortium name="The Broad Institute Genomics Platform"/>
            <consortium name="The Broad Institute Genome Sequencing Center for Infectious Disease"/>
            <person name="Wu L."/>
            <person name="Ma J."/>
        </authorList>
    </citation>
    <scope>NUCLEOTIDE SEQUENCE [LARGE SCALE GENOMIC DNA]</scope>
    <source>
        <strain evidence="3">CGMCC 1.16306</strain>
    </source>
</reference>
<keyword evidence="2" id="KW-0328">Glycosyltransferase</keyword>
<dbReference type="GO" id="GO:0016757">
    <property type="term" value="F:glycosyltransferase activity"/>
    <property type="evidence" value="ECO:0007669"/>
    <property type="project" value="UniProtKB-KW"/>
</dbReference>
<dbReference type="InterPro" id="IPR001296">
    <property type="entry name" value="Glyco_trans_1"/>
</dbReference>
<sequence length="388" mass="44905">MKKKQLLFVIDSLVAAGAEKSLITLLSLLDYNKYSVDLMLFAQGGVLEKQLPRQVNVLRPLYYTTFAKLNIKSAIFDSVKRLNFRMLFSRIAYSVRFRLKSYKNPQKARLFWENVSRVIEENPKSYDIAISYAQGISTFYVAEKTKARKKFAWVNVSYRLDEKEAAFQKSFYDQFHQIIAVSDTAKDIFLQTFPRYRKKVGVIYDLNDPKLICQMADAGEGYKDHFDGLRILTVGRLNYQKGYDMALEACKKLKESGVNFRWYVLGKGPLRKEIERYINKHQMENHFVLLGVTDNPYPYIKNCDIYVQTSRFEGFGLAIAEARMLNKPVVTTRFDAVYTQMVDGKNGMVVDLNAEAVYEGILKMINDQPFKDSIVNSLALHKYIQNIL</sequence>